<gene>
    <name evidence="6" type="ORF">HNY73_002073</name>
</gene>
<keyword evidence="7" id="KW-1185">Reference proteome</keyword>
<evidence type="ECO:0000256" key="1">
    <source>
        <dbReference type="ARBA" id="ARBA00023209"/>
    </source>
</evidence>
<evidence type="ECO:0000256" key="3">
    <source>
        <dbReference type="ARBA" id="ARBA00037883"/>
    </source>
</evidence>
<keyword evidence="1" id="KW-0443">Lipid metabolism</keyword>
<dbReference type="GO" id="GO:0006646">
    <property type="term" value="P:phosphatidylethanolamine biosynthetic process"/>
    <property type="evidence" value="ECO:0007669"/>
    <property type="project" value="TreeGrafter"/>
</dbReference>
<evidence type="ECO:0000256" key="4">
    <source>
        <dbReference type="ARBA" id="ARBA00038211"/>
    </source>
</evidence>
<dbReference type="CDD" id="cd05157">
    <property type="entry name" value="ETNK_euk"/>
    <property type="match status" value="1"/>
</dbReference>
<dbReference type="PANTHER" id="PTHR22603:SF66">
    <property type="entry name" value="ETHANOLAMINE KINASE"/>
    <property type="match status" value="1"/>
</dbReference>
<evidence type="ECO:0000256" key="2">
    <source>
        <dbReference type="ARBA" id="ARBA00023264"/>
    </source>
</evidence>
<dbReference type="EC" id="2.7.1.82" evidence="5"/>
<comment type="caution">
    <text evidence="6">The sequence shown here is derived from an EMBL/GenBank/DDBJ whole genome shotgun (WGS) entry which is preliminary data.</text>
</comment>
<dbReference type="Gene3D" id="3.30.200.20">
    <property type="entry name" value="Phosphorylase Kinase, domain 1"/>
    <property type="match status" value="1"/>
</dbReference>
<dbReference type="SUPFAM" id="SSF56112">
    <property type="entry name" value="Protein kinase-like (PK-like)"/>
    <property type="match status" value="1"/>
</dbReference>
<evidence type="ECO:0000313" key="7">
    <source>
        <dbReference type="Proteomes" id="UP000807504"/>
    </source>
</evidence>
<dbReference type="InterPro" id="IPR011009">
    <property type="entry name" value="Kinase-like_dom_sf"/>
</dbReference>
<evidence type="ECO:0000256" key="5">
    <source>
        <dbReference type="ARBA" id="ARBA00038874"/>
    </source>
</evidence>
<comment type="similarity">
    <text evidence="4">Belongs to the choline/ethanolamine kinase family.</text>
</comment>
<organism evidence="6 7">
    <name type="scientific">Argiope bruennichi</name>
    <name type="common">Wasp spider</name>
    <name type="synonym">Aranea bruennichi</name>
    <dbReference type="NCBI Taxonomy" id="94029"/>
    <lineage>
        <taxon>Eukaryota</taxon>
        <taxon>Metazoa</taxon>
        <taxon>Ecdysozoa</taxon>
        <taxon>Arthropoda</taxon>
        <taxon>Chelicerata</taxon>
        <taxon>Arachnida</taxon>
        <taxon>Araneae</taxon>
        <taxon>Araneomorphae</taxon>
        <taxon>Entelegynae</taxon>
        <taxon>Araneoidea</taxon>
        <taxon>Araneidae</taxon>
        <taxon>Argiope</taxon>
    </lineage>
</organism>
<dbReference type="EMBL" id="JABXBU010000002">
    <property type="protein sequence ID" value="KAF8794050.1"/>
    <property type="molecule type" value="Genomic_DNA"/>
</dbReference>
<dbReference type="PANTHER" id="PTHR22603">
    <property type="entry name" value="CHOLINE/ETHANOALAMINE KINASE"/>
    <property type="match status" value="1"/>
</dbReference>
<keyword evidence="2" id="KW-1208">Phospholipid metabolism</keyword>
<comment type="pathway">
    <text evidence="3">Phospholipid metabolism; phosphatidylethanolamine biosynthesis; phosphatidylethanolamine from ethanolamine: step 1/3.</text>
</comment>
<reference evidence="6" key="2">
    <citation type="submission" date="2020-06" db="EMBL/GenBank/DDBJ databases">
        <authorList>
            <person name="Sheffer M."/>
        </authorList>
    </citation>
    <scope>NUCLEOTIDE SEQUENCE</scope>
</reference>
<accession>A0A8T0FWV0</accession>
<dbReference type="Proteomes" id="UP000807504">
    <property type="component" value="Unassembled WGS sequence"/>
</dbReference>
<keyword evidence="6" id="KW-0418">Kinase</keyword>
<reference evidence="6" key="1">
    <citation type="journal article" date="2020" name="bioRxiv">
        <title>Chromosome-level reference genome of the European wasp spider Argiope bruennichi: a resource for studies on range expansion and evolutionary adaptation.</title>
        <authorList>
            <person name="Sheffer M.M."/>
            <person name="Hoppe A."/>
            <person name="Krehenwinkel H."/>
            <person name="Uhl G."/>
            <person name="Kuss A.W."/>
            <person name="Jensen L."/>
            <person name="Jensen C."/>
            <person name="Gillespie R.G."/>
            <person name="Hoff K.J."/>
            <person name="Prost S."/>
        </authorList>
    </citation>
    <scope>NUCLEOTIDE SEQUENCE</scope>
</reference>
<sequence>MFDKSNCTLKKLDIVVSPNSFSDVCAGATSIITRIKDWKPDDIGFELLTGGFTNHLVKCYLKNNPDEAVLIRIYGENTELIIDRDLEVRNLQIMCEAGFCAPLHCLFTNGLCYDFTPGEVLDIKMVRDPDISKLIATKLARMHSIHRNVDGIDSQDSIFPFLYKLFHQIPESFPDPVKDLRYKSLIGPKDKLKEEIDCLKAHLLKTESPIVFCHNDLLLRNIIYNNEKKEVTFIDFEYAGYNYQAFDIGNHFCEFSGVANFDPNLYPSKDFQINWLKIYLEAWYIENKLNPKDITEEEIEKFYIIVNKFALAAHLYWGIWALIQSAYSKLELDYLKYAKLKLDQYFSRKEEFLSLEFKS</sequence>
<name>A0A8T0FWV0_ARGBR</name>
<keyword evidence="1" id="KW-0444">Lipid biosynthesis</keyword>
<protein>
    <recommendedName>
        <fullName evidence="5">ethanolamine kinase</fullName>
        <ecNumber evidence="5">2.7.1.82</ecNumber>
    </recommendedName>
</protein>
<keyword evidence="1" id="KW-0594">Phospholipid biosynthesis</keyword>
<dbReference type="GO" id="GO:0005737">
    <property type="term" value="C:cytoplasm"/>
    <property type="evidence" value="ECO:0007669"/>
    <property type="project" value="TreeGrafter"/>
</dbReference>
<dbReference type="AlphaFoldDB" id="A0A8T0FWV0"/>
<dbReference type="Pfam" id="PF01633">
    <property type="entry name" value="Choline_kinase"/>
    <property type="match status" value="1"/>
</dbReference>
<keyword evidence="6" id="KW-0808">Transferase</keyword>
<evidence type="ECO:0000313" key="6">
    <source>
        <dbReference type="EMBL" id="KAF8794050.1"/>
    </source>
</evidence>
<dbReference type="Gene3D" id="3.90.1200.10">
    <property type="match status" value="1"/>
</dbReference>
<proteinExistence type="inferred from homology"/>
<dbReference type="GO" id="GO:0004305">
    <property type="term" value="F:ethanolamine kinase activity"/>
    <property type="evidence" value="ECO:0007669"/>
    <property type="project" value="UniProtKB-EC"/>
</dbReference>